<reference evidence="2" key="1">
    <citation type="journal article" date="2008" name="Nature">
        <title>The amphioxus genome and the evolution of the chordate karyotype.</title>
        <authorList>
            <consortium name="US DOE Joint Genome Institute (JGI-PGF)"/>
            <person name="Putnam N.H."/>
            <person name="Butts T."/>
            <person name="Ferrier D.E.K."/>
            <person name="Furlong R.F."/>
            <person name="Hellsten U."/>
            <person name="Kawashima T."/>
            <person name="Robinson-Rechavi M."/>
            <person name="Shoguchi E."/>
            <person name="Terry A."/>
            <person name="Yu J.-K."/>
            <person name="Benito-Gutierrez E.L."/>
            <person name="Dubchak I."/>
            <person name="Garcia-Fernandez J."/>
            <person name="Gibson-Brown J.J."/>
            <person name="Grigoriev I.V."/>
            <person name="Horton A.C."/>
            <person name="de Jong P.J."/>
            <person name="Jurka J."/>
            <person name="Kapitonov V.V."/>
            <person name="Kohara Y."/>
            <person name="Kuroki Y."/>
            <person name="Lindquist E."/>
            <person name="Lucas S."/>
            <person name="Osoegawa K."/>
            <person name="Pennacchio L.A."/>
            <person name="Salamov A.A."/>
            <person name="Satou Y."/>
            <person name="Sauka-Spengler T."/>
            <person name="Schmutz J."/>
            <person name="Shin-I T."/>
            <person name="Toyoda A."/>
            <person name="Bronner-Fraser M."/>
            <person name="Fujiyama A."/>
            <person name="Holland L.Z."/>
            <person name="Holland P.W.H."/>
            <person name="Satoh N."/>
            <person name="Rokhsar D.S."/>
        </authorList>
    </citation>
    <scope>NUCLEOTIDE SEQUENCE [LARGE SCALE GENOMIC DNA]</scope>
    <source>
        <strain evidence="2">S238N-H82</strain>
        <tissue evidence="2">Testes</tissue>
    </source>
</reference>
<gene>
    <name evidence="2" type="ORF">BRAFLDRAFT_129679</name>
</gene>
<feature type="compositionally biased region" description="Low complexity" evidence="1">
    <location>
        <begin position="289"/>
        <end position="298"/>
    </location>
</feature>
<evidence type="ECO:0000313" key="2">
    <source>
        <dbReference type="EMBL" id="EEN59641.1"/>
    </source>
</evidence>
<protein>
    <submittedName>
        <fullName evidence="2">Uncharacterized protein</fullName>
    </submittedName>
</protein>
<dbReference type="InParanoid" id="C3YJ82"/>
<proteinExistence type="predicted"/>
<feature type="region of interest" description="Disordered" evidence="1">
    <location>
        <begin position="169"/>
        <end position="196"/>
    </location>
</feature>
<evidence type="ECO:0000256" key="1">
    <source>
        <dbReference type="SAM" id="MobiDB-lite"/>
    </source>
</evidence>
<dbReference type="PANTHER" id="PTHR33626">
    <property type="entry name" value="ZGC:158463"/>
    <property type="match status" value="1"/>
</dbReference>
<dbReference type="EMBL" id="GG666518">
    <property type="protein sequence ID" value="EEN59641.1"/>
    <property type="molecule type" value="Genomic_DNA"/>
</dbReference>
<feature type="compositionally biased region" description="Basic and acidic residues" evidence="1">
    <location>
        <begin position="307"/>
        <end position="317"/>
    </location>
</feature>
<organism>
    <name type="scientific">Branchiostoma floridae</name>
    <name type="common">Florida lancelet</name>
    <name type="synonym">Amphioxus</name>
    <dbReference type="NCBI Taxonomy" id="7739"/>
    <lineage>
        <taxon>Eukaryota</taxon>
        <taxon>Metazoa</taxon>
        <taxon>Chordata</taxon>
        <taxon>Cephalochordata</taxon>
        <taxon>Leptocardii</taxon>
        <taxon>Amphioxiformes</taxon>
        <taxon>Branchiostomatidae</taxon>
        <taxon>Branchiostoma</taxon>
    </lineage>
</organism>
<sequence length="379" mass="40338">MKASASFSPSPKGAGNLLNRLRARDRGLQLSPMNEEFPVDACHQRALITSLPFVHTARRYYRLNGLVSRGACGARCRTEDRQSTAAPARRPASRRGKGRAPVPFVRCFHRGGLFPVRRNGPRVAGDGCATQGARGLRRGPVAHPTRLETRTKESNACASHWVLYETQRRNEGEGPSVGPRWDPRGLRGAGAPPADLDRSVGEVALERARWDPKDGELCPSRAKPGETLVEQLDMGQSVLSDRRRPFGSAGKAGRGRARFCGRCGSTRLCAVGAHALGGSGGVRARRAAGIPRGAGRPGLSKGNRVNIPERERGDGRPASRWVARCGNASELGDVGLGPGKSSLFFVRGACPGIGSPGDRDSCPVKHRGSCGVRCAQVGP</sequence>
<feature type="region of interest" description="Disordered" evidence="1">
    <location>
        <begin position="78"/>
        <end position="99"/>
    </location>
</feature>
<accession>C3YJ82</accession>
<feature type="region of interest" description="Disordered" evidence="1">
    <location>
        <begin position="289"/>
        <end position="318"/>
    </location>
</feature>
<dbReference type="AlphaFoldDB" id="C3YJ82"/>
<name>C3YJ82_BRAFL</name>
<dbReference type="PANTHER" id="PTHR33626:SF2">
    <property type="match status" value="1"/>
</dbReference>